<dbReference type="Proteomes" id="UP000534388">
    <property type="component" value="Unassembled WGS sequence"/>
</dbReference>
<evidence type="ECO:0000313" key="8">
    <source>
        <dbReference type="Proteomes" id="UP000534388"/>
    </source>
</evidence>
<dbReference type="PROSITE" id="PS50977">
    <property type="entry name" value="HTH_TETR_2"/>
    <property type="match status" value="1"/>
</dbReference>
<dbReference type="GO" id="GO:0003700">
    <property type="term" value="F:DNA-binding transcription factor activity"/>
    <property type="evidence" value="ECO:0007669"/>
    <property type="project" value="TreeGrafter"/>
</dbReference>
<evidence type="ECO:0000259" key="6">
    <source>
        <dbReference type="PROSITE" id="PS50977"/>
    </source>
</evidence>
<dbReference type="InterPro" id="IPR001647">
    <property type="entry name" value="HTH_TetR"/>
</dbReference>
<dbReference type="GO" id="GO:0000976">
    <property type="term" value="F:transcription cis-regulatory region binding"/>
    <property type="evidence" value="ECO:0007669"/>
    <property type="project" value="TreeGrafter"/>
</dbReference>
<evidence type="ECO:0000256" key="1">
    <source>
        <dbReference type="ARBA" id="ARBA00022491"/>
    </source>
</evidence>
<reference evidence="7 8" key="1">
    <citation type="submission" date="2020-07" db="EMBL/GenBank/DDBJ databases">
        <title>Novel species isolated from subtropical streams in China.</title>
        <authorList>
            <person name="Lu H."/>
        </authorList>
    </citation>
    <scope>NUCLEOTIDE SEQUENCE [LARGE SCALE GENOMIC DNA]</scope>
    <source>
        <strain evidence="7 8">LX20W</strain>
    </source>
</reference>
<evidence type="ECO:0000256" key="4">
    <source>
        <dbReference type="ARBA" id="ARBA00023163"/>
    </source>
</evidence>
<dbReference type="Gene3D" id="1.10.357.10">
    <property type="entry name" value="Tetracycline Repressor, domain 2"/>
    <property type="match status" value="1"/>
</dbReference>
<dbReference type="PROSITE" id="PS51257">
    <property type="entry name" value="PROKAR_LIPOPROTEIN"/>
    <property type="match status" value="1"/>
</dbReference>
<comment type="caution">
    <text evidence="7">The sequence shown here is derived from an EMBL/GenBank/DDBJ whole genome shotgun (WGS) entry which is preliminary data.</text>
</comment>
<dbReference type="InterPro" id="IPR009057">
    <property type="entry name" value="Homeodomain-like_sf"/>
</dbReference>
<keyword evidence="2" id="KW-0805">Transcription regulation</keyword>
<dbReference type="AlphaFoldDB" id="A0A7W2ETW5"/>
<keyword evidence="3 5" id="KW-0238">DNA-binding</keyword>
<keyword evidence="8" id="KW-1185">Reference proteome</keyword>
<dbReference type="SUPFAM" id="SSF48498">
    <property type="entry name" value="Tetracyclin repressor-like, C-terminal domain"/>
    <property type="match status" value="1"/>
</dbReference>
<feature type="domain" description="HTH tetR-type" evidence="6">
    <location>
        <begin position="17"/>
        <end position="78"/>
    </location>
</feature>
<protein>
    <submittedName>
        <fullName evidence="7">TetR/AcrR family transcriptional regulator</fullName>
    </submittedName>
</protein>
<evidence type="ECO:0000256" key="3">
    <source>
        <dbReference type="ARBA" id="ARBA00023125"/>
    </source>
</evidence>
<dbReference type="InterPro" id="IPR023772">
    <property type="entry name" value="DNA-bd_HTH_TetR-type_CS"/>
</dbReference>
<dbReference type="Pfam" id="PF00440">
    <property type="entry name" value="TetR_N"/>
    <property type="match status" value="1"/>
</dbReference>
<dbReference type="RefSeq" id="WP_182164207.1">
    <property type="nucleotide sequence ID" value="NZ_JACEZT010000010.1"/>
</dbReference>
<dbReference type="InterPro" id="IPR036271">
    <property type="entry name" value="Tet_transcr_reg_TetR-rel_C_sf"/>
</dbReference>
<dbReference type="InterPro" id="IPR050109">
    <property type="entry name" value="HTH-type_TetR-like_transc_reg"/>
</dbReference>
<keyword evidence="1" id="KW-0678">Repressor</keyword>
<dbReference type="Gene3D" id="1.10.10.60">
    <property type="entry name" value="Homeodomain-like"/>
    <property type="match status" value="1"/>
</dbReference>
<dbReference type="PROSITE" id="PS01081">
    <property type="entry name" value="HTH_TETR_1"/>
    <property type="match status" value="1"/>
</dbReference>
<accession>A0A7W2ETW5</accession>
<evidence type="ECO:0000256" key="5">
    <source>
        <dbReference type="PROSITE-ProRule" id="PRU00335"/>
    </source>
</evidence>
<dbReference type="PANTHER" id="PTHR30055">
    <property type="entry name" value="HTH-TYPE TRANSCRIPTIONAL REGULATOR RUTR"/>
    <property type="match status" value="1"/>
</dbReference>
<dbReference type="EMBL" id="JACEZT010000010">
    <property type="protein sequence ID" value="MBA5638541.1"/>
    <property type="molecule type" value="Genomic_DNA"/>
</dbReference>
<proteinExistence type="predicted"/>
<organism evidence="7 8">
    <name type="scientific">Rugamonas brunnea</name>
    <dbReference type="NCBI Taxonomy" id="2758569"/>
    <lineage>
        <taxon>Bacteria</taxon>
        <taxon>Pseudomonadati</taxon>
        <taxon>Pseudomonadota</taxon>
        <taxon>Betaproteobacteria</taxon>
        <taxon>Burkholderiales</taxon>
        <taxon>Oxalobacteraceae</taxon>
        <taxon>Telluria group</taxon>
        <taxon>Rugamonas</taxon>
    </lineage>
</organism>
<feature type="DNA-binding region" description="H-T-H motif" evidence="5">
    <location>
        <begin position="41"/>
        <end position="60"/>
    </location>
</feature>
<dbReference type="PANTHER" id="PTHR30055:SF234">
    <property type="entry name" value="HTH-TYPE TRANSCRIPTIONAL REGULATOR BETI"/>
    <property type="match status" value="1"/>
</dbReference>
<gene>
    <name evidence="7" type="ORF">H3H37_15885</name>
</gene>
<keyword evidence="4" id="KW-0804">Transcription</keyword>
<evidence type="ECO:0000256" key="2">
    <source>
        <dbReference type="ARBA" id="ARBA00023015"/>
    </source>
</evidence>
<evidence type="ECO:0000313" key="7">
    <source>
        <dbReference type="EMBL" id="MBA5638541.1"/>
    </source>
</evidence>
<sequence length="219" mass="24522">MRSVTLRPRNDGADKPSATIASVISACERLLNKGESFTTLSIEQLAKEAGIARATFYLHFRNKGEIVRHLMAQVGREVRHAAKAKLANLDQFGRAEFLSFMEDAVDIQYRHRAAMRATVELSAYDPGVAEIYRSFVDEVVHDFRRIIVKLEAAGGAHPDVRPEVADILSWATERSCAQMLRDEDTPERRQQLAELLTHVVWSAIARPAWEPGGKAVIRS</sequence>
<dbReference type="SUPFAM" id="SSF46689">
    <property type="entry name" value="Homeodomain-like"/>
    <property type="match status" value="1"/>
</dbReference>
<name>A0A7W2ETW5_9BURK</name>